<dbReference type="RefSeq" id="WP_005525430.1">
    <property type="nucleotide sequence ID" value="NZ_CAUSYL010000013.1"/>
</dbReference>
<dbReference type="InterPro" id="IPR003593">
    <property type="entry name" value="AAA+_ATPase"/>
</dbReference>
<dbReference type="Gene3D" id="3.40.50.300">
    <property type="entry name" value="P-loop containing nucleotide triphosphate hydrolases"/>
    <property type="match status" value="1"/>
</dbReference>
<dbReference type="GO" id="GO:0005524">
    <property type="term" value="F:ATP binding"/>
    <property type="evidence" value="ECO:0007669"/>
    <property type="project" value="UniProtKB-KW"/>
</dbReference>
<gene>
    <name evidence="6" type="primary">mntB_1</name>
    <name evidence="6" type="ORF">NCTC10254_00005</name>
</gene>
<dbReference type="Pfam" id="PF00005">
    <property type="entry name" value="ABC_tran"/>
    <property type="match status" value="1"/>
</dbReference>
<keyword evidence="3 6" id="KW-0067">ATP-binding</keyword>
<evidence type="ECO:0000256" key="3">
    <source>
        <dbReference type="ARBA" id="ARBA00022840"/>
    </source>
</evidence>
<feature type="domain" description="ABC transporter" evidence="5">
    <location>
        <begin position="29"/>
        <end position="240"/>
    </location>
</feature>
<protein>
    <submittedName>
        <fullName evidence="6">Manganese ABC transporter ATP-binding protein</fullName>
    </submittedName>
</protein>
<evidence type="ECO:0000256" key="4">
    <source>
        <dbReference type="SAM" id="MobiDB-lite"/>
    </source>
</evidence>
<evidence type="ECO:0000313" key="6">
    <source>
        <dbReference type="EMBL" id="SPW23648.1"/>
    </source>
</evidence>
<name>A0A6H9XJG9_9CORY</name>
<dbReference type="InterPro" id="IPR003439">
    <property type="entry name" value="ABC_transporter-like_ATP-bd"/>
</dbReference>
<accession>A0A6H9XJG9</accession>
<dbReference type="EMBL" id="UARK01000001">
    <property type="protein sequence ID" value="SPW23648.1"/>
    <property type="molecule type" value="Genomic_DNA"/>
</dbReference>
<dbReference type="PROSITE" id="PS00211">
    <property type="entry name" value="ABC_TRANSPORTER_1"/>
    <property type="match status" value="1"/>
</dbReference>
<proteinExistence type="predicted"/>
<evidence type="ECO:0000259" key="5">
    <source>
        <dbReference type="PROSITE" id="PS50893"/>
    </source>
</evidence>
<keyword evidence="2" id="KW-0547">Nucleotide-binding</keyword>
<dbReference type="GeneID" id="84573508"/>
<dbReference type="SMART" id="SM00382">
    <property type="entry name" value="AAA"/>
    <property type="match status" value="1"/>
</dbReference>
<dbReference type="SUPFAM" id="SSF52540">
    <property type="entry name" value="P-loop containing nucleoside triphosphate hydrolases"/>
    <property type="match status" value="1"/>
</dbReference>
<evidence type="ECO:0000256" key="2">
    <source>
        <dbReference type="ARBA" id="ARBA00022741"/>
    </source>
</evidence>
<dbReference type="InterPro" id="IPR050153">
    <property type="entry name" value="Metal_Ion_Import_ABC"/>
</dbReference>
<feature type="region of interest" description="Disordered" evidence="4">
    <location>
        <begin position="1"/>
        <end position="26"/>
    </location>
</feature>
<evidence type="ECO:0000313" key="7">
    <source>
        <dbReference type="Proteomes" id="UP000249886"/>
    </source>
</evidence>
<reference evidence="6 7" key="1">
    <citation type="submission" date="2018-06" db="EMBL/GenBank/DDBJ databases">
        <authorList>
            <consortium name="Pathogen Informatics"/>
            <person name="Doyle S."/>
        </authorList>
    </citation>
    <scope>NUCLEOTIDE SEQUENCE [LARGE SCALE GENOMIC DNA]</scope>
    <source>
        <strain evidence="6 7">NCTC10254</strain>
    </source>
</reference>
<organism evidence="6 7">
    <name type="scientific">Corynebacterium matruchotii</name>
    <dbReference type="NCBI Taxonomy" id="43768"/>
    <lineage>
        <taxon>Bacteria</taxon>
        <taxon>Bacillati</taxon>
        <taxon>Actinomycetota</taxon>
        <taxon>Actinomycetes</taxon>
        <taxon>Mycobacteriales</taxon>
        <taxon>Corynebacteriaceae</taxon>
        <taxon>Corynebacterium</taxon>
    </lineage>
</organism>
<dbReference type="PANTHER" id="PTHR42734">
    <property type="entry name" value="METAL TRANSPORT SYSTEM ATP-BINDING PROTEIN TM_0124-RELATED"/>
    <property type="match status" value="1"/>
</dbReference>
<evidence type="ECO:0000256" key="1">
    <source>
        <dbReference type="ARBA" id="ARBA00022448"/>
    </source>
</evidence>
<keyword evidence="1" id="KW-0813">Transport</keyword>
<dbReference type="InterPro" id="IPR027417">
    <property type="entry name" value="P-loop_NTPase"/>
</dbReference>
<dbReference type="GO" id="GO:0016887">
    <property type="term" value="F:ATP hydrolysis activity"/>
    <property type="evidence" value="ECO:0007669"/>
    <property type="project" value="InterPro"/>
</dbReference>
<dbReference type="AlphaFoldDB" id="A0A6H9XJG9"/>
<comment type="caution">
    <text evidence="6">The sequence shown here is derived from an EMBL/GenBank/DDBJ whole genome shotgun (WGS) entry which is preliminary data.</text>
</comment>
<dbReference type="InterPro" id="IPR017871">
    <property type="entry name" value="ABC_transporter-like_CS"/>
</dbReference>
<dbReference type="Proteomes" id="UP000249886">
    <property type="component" value="Unassembled WGS sequence"/>
</dbReference>
<sequence>MTPMTSPTPASTPATSAPAATPATKPPVLVTENLDLGYDATTILENVNLTVAPGAALALIGANGSGKSTLLKGILGMCRTTGVLRCVNNIGYVPQHQDIDPSFPVTAQGVVAMGLSATTPWWRRVDSNKISSALARVNLEQKATERFGSLSGGQRQRVLIARAIVTNPALMLLDEPFNGLDTTSRDVLVRVLTELKQQGTGVVVSTHDYSLAEQLCEQTAVFADGHVAIYDTADALLHHVR</sequence>
<dbReference type="PROSITE" id="PS50893">
    <property type="entry name" value="ABC_TRANSPORTER_2"/>
    <property type="match status" value="1"/>
</dbReference>